<keyword evidence="2" id="KW-1185">Reference proteome</keyword>
<evidence type="ECO:0000313" key="2">
    <source>
        <dbReference type="Proteomes" id="UP000623467"/>
    </source>
</evidence>
<gene>
    <name evidence="1" type="ORF">MSAN_01826400</name>
</gene>
<accession>A0A8H6XQ95</accession>
<dbReference type="Gene3D" id="3.40.50.1240">
    <property type="entry name" value="Phosphoglycerate mutase-like"/>
    <property type="match status" value="1"/>
</dbReference>
<evidence type="ECO:0000313" key="1">
    <source>
        <dbReference type="EMBL" id="KAF7346005.1"/>
    </source>
</evidence>
<comment type="caution">
    <text evidence="1">The sequence shown here is derived from an EMBL/GenBank/DDBJ whole genome shotgun (WGS) entry which is preliminary data.</text>
</comment>
<dbReference type="Proteomes" id="UP000623467">
    <property type="component" value="Unassembled WGS sequence"/>
</dbReference>
<dbReference type="AlphaFoldDB" id="A0A8H6XQ95"/>
<dbReference type="OrthoDB" id="258392at2759"/>
<reference evidence="1" key="1">
    <citation type="submission" date="2020-05" db="EMBL/GenBank/DDBJ databases">
        <title>Mycena genomes resolve the evolution of fungal bioluminescence.</title>
        <authorList>
            <person name="Tsai I.J."/>
        </authorList>
    </citation>
    <scope>NUCLEOTIDE SEQUENCE</scope>
    <source>
        <strain evidence="1">160909Yilan</strain>
    </source>
</reference>
<dbReference type="SUPFAM" id="SSF53254">
    <property type="entry name" value="Phosphoglycerate mutase-like"/>
    <property type="match status" value="1"/>
</dbReference>
<dbReference type="InterPro" id="IPR029033">
    <property type="entry name" value="His_PPase_superfam"/>
</dbReference>
<sequence length="300" mass="33394">MYPSKATCDGAPFVTANNEFYASPEFAQKQNESAEFLSQLPPFLDGRPVTLENMYNIYDFINVQSIHNADFAKALPSTFWRRYYTLASWHEYNIFTSPQLDGIGNTLYQIEDGMEVSDPYFQLLDVMILPVIRFELQEIANTSNPLKLAYQSLAYKPFFSLFNMTAFEVLREPAGGGEPMIRRNFKNGTGSDFVTYNFLIGIGRHAVSRLLIDHVNPALINSVHGPLAAAANASAAAALGSYPSPPAGQPAIGAGFPGAGLTHFVVLAMYRVLMFMGLLDHWERSLKKDAPPRWFSFPLL</sequence>
<dbReference type="EMBL" id="JACAZH010000019">
    <property type="protein sequence ID" value="KAF7346005.1"/>
    <property type="molecule type" value="Genomic_DNA"/>
</dbReference>
<name>A0A8H6XQ95_9AGAR</name>
<protein>
    <submittedName>
        <fullName evidence="1">Uncharacterized protein</fullName>
    </submittedName>
</protein>
<organism evidence="1 2">
    <name type="scientific">Mycena sanguinolenta</name>
    <dbReference type="NCBI Taxonomy" id="230812"/>
    <lineage>
        <taxon>Eukaryota</taxon>
        <taxon>Fungi</taxon>
        <taxon>Dikarya</taxon>
        <taxon>Basidiomycota</taxon>
        <taxon>Agaricomycotina</taxon>
        <taxon>Agaricomycetes</taxon>
        <taxon>Agaricomycetidae</taxon>
        <taxon>Agaricales</taxon>
        <taxon>Marasmiineae</taxon>
        <taxon>Mycenaceae</taxon>
        <taxon>Mycena</taxon>
    </lineage>
</organism>
<proteinExistence type="predicted"/>